<dbReference type="Pfam" id="PF13479">
    <property type="entry name" value="AAA_24"/>
    <property type="match status" value="1"/>
</dbReference>
<dbReference type="InterPro" id="IPR027417">
    <property type="entry name" value="P-loop_NTPase"/>
</dbReference>
<evidence type="ECO:0000313" key="3">
    <source>
        <dbReference type="EMBL" id="DAD79126.1"/>
    </source>
</evidence>
<dbReference type="InterPro" id="IPR038726">
    <property type="entry name" value="PDDEXK_AddAB-type"/>
</dbReference>
<protein>
    <submittedName>
        <fullName evidence="3">AAA domain protein</fullName>
    </submittedName>
</protein>
<feature type="domain" description="PD-(D/E)XK endonuclease-like" evidence="2">
    <location>
        <begin position="152"/>
        <end position="275"/>
    </location>
</feature>
<feature type="compositionally biased region" description="Basic and acidic residues" evidence="1">
    <location>
        <begin position="553"/>
        <end position="594"/>
    </location>
</feature>
<proteinExistence type="predicted"/>
<dbReference type="SUPFAM" id="SSF52540">
    <property type="entry name" value="P-loop containing nucleoside triphosphate hydrolases"/>
    <property type="match status" value="1"/>
</dbReference>
<dbReference type="Pfam" id="PF12705">
    <property type="entry name" value="PDDEXK_1"/>
    <property type="match status" value="2"/>
</dbReference>
<organism evidence="3">
    <name type="scientific">Siphoviridae sp. ctsDY37</name>
    <dbReference type="NCBI Taxonomy" id="2826483"/>
    <lineage>
        <taxon>Viruses</taxon>
        <taxon>Duplodnaviria</taxon>
        <taxon>Heunggongvirae</taxon>
        <taxon>Uroviricota</taxon>
        <taxon>Caudoviricetes</taxon>
    </lineage>
</organism>
<dbReference type="Gene3D" id="3.90.320.10">
    <property type="match status" value="1"/>
</dbReference>
<feature type="compositionally biased region" description="Basic and acidic residues" evidence="1">
    <location>
        <begin position="529"/>
        <end position="539"/>
    </location>
</feature>
<name>A0A8S5MA54_9CAUD</name>
<feature type="region of interest" description="Disordered" evidence="1">
    <location>
        <begin position="528"/>
        <end position="604"/>
    </location>
</feature>
<sequence>MQISHSRVECFEGCPFRYKLRYIDKYETLKPDNADNPLFLGTALHTGIEKDVKTAIEEYFAQYPIITDEHINEAIKLEYQIPKAKSILPQGEYEVQIKDEDFIGFIDLLVPVKHELTMEEMDEVCDNCEKNCDCNYANSGILCKRMINKDDQIKYYDLYDFKYSNNVYHYKDSPQLHLYKYYFEKTHPDSKIRDMKFVLVPKVSIRQKKTETLEEFRKRLDDELKKTEIKFLKIDYNPEYVINFLTNTKRMLEEKDFNKNEGWLCSWCEYQEYCKKGYDYFMNLPENKRRNIEEINKKTIWLYGSPFSGKTTFANKFPDPLMLNTDGNIKFVDAPFIPIRDEVKVTGRMTQRKFAWEVFKEAIAELEKKENTFKTIVVDLLEDTYEHCRLYMYDQMGITHESDDSFRAWDKVRTEFLSTLKRLMNLDYENIILISHEDTSKDITKRGGDKITAIKPNLQEKAANKVAGMVDMVARIIADDNKRTLSFKSDEVVFGGGRLTTSVNEIDLDYDTFLEVYEEANKSAVANLKSDEKKEEKPKTNSRRKATTEITSEEPREENPIEEKAEEVDKKKEEPREEKPVEESTEEKKEEAPKATRTRKRRGE</sequence>
<dbReference type="EMBL" id="BK014859">
    <property type="protein sequence ID" value="DAD79126.1"/>
    <property type="molecule type" value="Genomic_DNA"/>
</dbReference>
<evidence type="ECO:0000256" key="1">
    <source>
        <dbReference type="SAM" id="MobiDB-lite"/>
    </source>
</evidence>
<dbReference type="InterPro" id="IPR011604">
    <property type="entry name" value="PDDEXK-like_dom_sf"/>
</dbReference>
<reference evidence="3" key="1">
    <citation type="journal article" date="2021" name="Proc. Natl. Acad. Sci. U.S.A.">
        <title>A Catalog of Tens of Thousands of Viruses from Human Metagenomes Reveals Hidden Associations with Chronic Diseases.</title>
        <authorList>
            <person name="Tisza M.J."/>
            <person name="Buck C.B."/>
        </authorList>
    </citation>
    <scope>NUCLEOTIDE SEQUENCE</scope>
    <source>
        <strain evidence="3">CtsDY37</strain>
    </source>
</reference>
<evidence type="ECO:0000259" key="2">
    <source>
        <dbReference type="Pfam" id="PF12705"/>
    </source>
</evidence>
<accession>A0A8S5MA54</accession>
<feature type="domain" description="PD-(D/E)XK endonuclease-like" evidence="2">
    <location>
        <begin position="2"/>
        <end position="54"/>
    </location>
</feature>